<dbReference type="PANTHER" id="PTHR22912:SF151">
    <property type="entry name" value="DIHYDROLIPOYL DEHYDROGENASE, MITOCHONDRIAL"/>
    <property type="match status" value="1"/>
</dbReference>
<dbReference type="InterPro" id="IPR016156">
    <property type="entry name" value="FAD/NAD-linked_Rdtase_dimer_sf"/>
</dbReference>
<sequence length="136" mass="14620">ENIMGKESRMDYKAVPRGVFTDPEIGAVGMTEEEARKAGFKVKIGKFYFRGLGRAQAAGKITGFAKIIADEGTDKILGAAIMGPNATDLVHELVPAISCGITAEELGRIIHSHPTFSEAVMEALHDVHGMSIHKLE</sequence>
<dbReference type="GO" id="GO:0006103">
    <property type="term" value="P:2-oxoglutarate metabolic process"/>
    <property type="evidence" value="ECO:0007669"/>
    <property type="project" value="TreeGrafter"/>
</dbReference>
<evidence type="ECO:0000313" key="8">
    <source>
        <dbReference type="EMBL" id="SHM02836.1"/>
    </source>
</evidence>
<keyword evidence="6" id="KW-0520">NAD</keyword>
<evidence type="ECO:0000256" key="3">
    <source>
        <dbReference type="ARBA" id="ARBA00022630"/>
    </source>
</evidence>
<dbReference type="GO" id="GO:0004148">
    <property type="term" value="F:dihydrolipoyl dehydrogenase (NADH) activity"/>
    <property type="evidence" value="ECO:0007669"/>
    <property type="project" value="TreeGrafter"/>
</dbReference>
<proteinExistence type="inferred from homology"/>
<dbReference type="EMBL" id="FRCR01000001">
    <property type="protein sequence ID" value="SHM02836.1"/>
    <property type="molecule type" value="Genomic_DNA"/>
</dbReference>
<dbReference type="GO" id="GO:0050660">
    <property type="term" value="F:flavin adenine dinucleotide binding"/>
    <property type="evidence" value="ECO:0007669"/>
    <property type="project" value="TreeGrafter"/>
</dbReference>
<comment type="similarity">
    <text evidence="2">Belongs to the class-I pyridine nucleotide-disulfide oxidoreductase family.</text>
</comment>
<evidence type="ECO:0000259" key="7">
    <source>
        <dbReference type="Pfam" id="PF02852"/>
    </source>
</evidence>
<evidence type="ECO:0000256" key="1">
    <source>
        <dbReference type="ARBA" id="ARBA00001974"/>
    </source>
</evidence>
<dbReference type="SUPFAM" id="SSF55424">
    <property type="entry name" value="FAD/NAD-linked reductases, dimerisation (C-terminal) domain"/>
    <property type="match status" value="1"/>
</dbReference>
<dbReference type="PANTHER" id="PTHR22912">
    <property type="entry name" value="DISULFIDE OXIDOREDUCTASE"/>
    <property type="match status" value="1"/>
</dbReference>
<dbReference type="InterPro" id="IPR050151">
    <property type="entry name" value="Class-I_Pyr_Nuc-Dis_Oxidored"/>
</dbReference>
<reference evidence="9" key="1">
    <citation type="submission" date="2016-11" db="EMBL/GenBank/DDBJ databases">
        <authorList>
            <person name="Varghese N."/>
            <person name="Submissions S."/>
        </authorList>
    </citation>
    <scope>NUCLEOTIDE SEQUENCE [LARGE SCALE GENOMIC DNA]</scope>
    <source>
        <strain evidence="9">DSM 18802</strain>
    </source>
</reference>
<keyword evidence="4" id="KW-0274">FAD</keyword>
<name>A0A1M7FFQ9_9FIRM</name>
<comment type="cofactor">
    <cofactor evidence="1">
        <name>FAD</name>
        <dbReference type="ChEBI" id="CHEBI:57692"/>
    </cofactor>
</comment>
<gene>
    <name evidence="8" type="ORF">SAMN05660826_00001</name>
</gene>
<keyword evidence="5" id="KW-0560">Oxidoreductase</keyword>
<dbReference type="PRINTS" id="PR00411">
    <property type="entry name" value="PNDRDTASEI"/>
</dbReference>
<dbReference type="FunFam" id="3.30.390.30:FF:000001">
    <property type="entry name" value="Dihydrolipoyl dehydrogenase"/>
    <property type="match status" value="1"/>
</dbReference>
<evidence type="ECO:0000313" key="9">
    <source>
        <dbReference type="Proteomes" id="UP000184375"/>
    </source>
</evidence>
<feature type="non-terminal residue" evidence="8">
    <location>
        <position position="1"/>
    </location>
</feature>
<keyword evidence="3" id="KW-0285">Flavoprotein</keyword>
<accession>A0A1M7FFQ9</accession>
<evidence type="ECO:0000256" key="4">
    <source>
        <dbReference type="ARBA" id="ARBA00022827"/>
    </source>
</evidence>
<dbReference type="AlphaFoldDB" id="A0A1M7FFQ9"/>
<dbReference type="Gene3D" id="3.30.390.30">
    <property type="match status" value="1"/>
</dbReference>
<keyword evidence="9" id="KW-1185">Reference proteome</keyword>
<organism evidence="8 9">
    <name type="scientific">Caldanaerovirga acetigignens</name>
    <dbReference type="NCBI Taxonomy" id="447595"/>
    <lineage>
        <taxon>Bacteria</taxon>
        <taxon>Bacillati</taxon>
        <taxon>Bacillota</taxon>
        <taxon>Clostridia</taxon>
        <taxon>Thermosediminibacterales</taxon>
        <taxon>Thermosediminibacteraceae</taxon>
        <taxon>Caldanaerovirga</taxon>
    </lineage>
</organism>
<dbReference type="InterPro" id="IPR004099">
    <property type="entry name" value="Pyr_nucl-diS_OxRdtase_dimer"/>
</dbReference>
<evidence type="ECO:0000256" key="2">
    <source>
        <dbReference type="ARBA" id="ARBA00007532"/>
    </source>
</evidence>
<protein>
    <submittedName>
        <fullName evidence="8">Pyridine nucleotide-disulphide oxidoreductase, dimerisation domain</fullName>
    </submittedName>
</protein>
<evidence type="ECO:0000256" key="6">
    <source>
        <dbReference type="ARBA" id="ARBA00023027"/>
    </source>
</evidence>
<evidence type="ECO:0000256" key="5">
    <source>
        <dbReference type="ARBA" id="ARBA00023002"/>
    </source>
</evidence>
<dbReference type="Proteomes" id="UP000184375">
    <property type="component" value="Unassembled WGS sequence"/>
</dbReference>
<dbReference type="Pfam" id="PF02852">
    <property type="entry name" value="Pyr_redox_dim"/>
    <property type="match status" value="1"/>
</dbReference>
<dbReference type="STRING" id="447595.SAMN05660826_00001"/>
<feature type="domain" description="Pyridine nucleotide-disulphide oxidoreductase dimerisation" evidence="7">
    <location>
        <begin position="15"/>
        <end position="123"/>
    </location>
</feature>